<proteinExistence type="inferred from homology"/>
<sequence length="130" mass="15309">MEMKKVPQISDAELEVMKVIWKHSSINTNEVIKELSKTSEWSPKTIQTMLLRLIKKGALNHHKEGRVFVYTPNIDESDYIEVKSHSFLNRFYNGTLNSMVLNFLENDQLSGEEINELYQILEEHKNRKKE</sequence>
<dbReference type="Gene3D" id="1.10.4040.10">
    <property type="entry name" value="Penicillinase repressor domain"/>
    <property type="match status" value="1"/>
</dbReference>
<dbReference type="Pfam" id="PF03965">
    <property type="entry name" value="Penicillinase_R"/>
    <property type="match status" value="1"/>
</dbReference>
<keyword evidence="2" id="KW-0805">Transcription regulation</keyword>
<accession>A0ABX3I0Z7</accession>
<evidence type="ECO:0000313" key="5">
    <source>
        <dbReference type="EMBL" id="OMI26242.1"/>
    </source>
</evidence>
<dbReference type="PIRSF" id="PIRSF019455">
    <property type="entry name" value="CopR_AtkY"/>
    <property type="match status" value="1"/>
</dbReference>
<comment type="caution">
    <text evidence="5">The sequence shown here is derived from an EMBL/GenBank/DDBJ whole genome shotgun (WGS) entry which is preliminary data.</text>
</comment>
<evidence type="ECO:0000256" key="4">
    <source>
        <dbReference type="ARBA" id="ARBA00023163"/>
    </source>
</evidence>
<dbReference type="InterPro" id="IPR036390">
    <property type="entry name" value="WH_DNA-bd_sf"/>
</dbReference>
<dbReference type="EMBL" id="MRBL01000017">
    <property type="protein sequence ID" value="OMI26242.1"/>
    <property type="molecule type" value="Genomic_DNA"/>
</dbReference>
<gene>
    <name evidence="5" type="ORF">BTA31_15635</name>
</gene>
<dbReference type="InterPro" id="IPR005650">
    <property type="entry name" value="BlaI_family"/>
</dbReference>
<dbReference type="Proteomes" id="UP000187046">
    <property type="component" value="Unassembled WGS sequence"/>
</dbReference>
<evidence type="ECO:0000256" key="2">
    <source>
        <dbReference type="ARBA" id="ARBA00023015"/>
    </source>
</evidence>
<dbReference type="SUPFAM" id="SSF46785">
    <property type="entry name" value="Winged helix' DNA-binding domain"/>
    <property type="match status" value="1"/>
</dbReference>
<comment type="similarity">
    <text evidence="1">Belongs to the BlaI transcriptional regulatory family.</text>
</comment>
<keyword evidence="3" id="KW-0238">DNA-binding</keyword>
<dbReference type="Gene3D" id="1.10.10.10">
    <property type="entry name" value="Winged helix-like DNA-binding domain superfamily/Winged helix DNA-binding domain"/>
    <property type="match status" value="1"/>
</dbReference>
<dbReference type="InterPro" id="IPR036388">
    <property type="entry name" value="WH-like_DNA-bd_sf"/>
</dbReference>
<keyword evidence="6" id="KW-1185">Reference proteome</keyword>
<reference evidence="5 6" key="1">
    <citation type="submission" date="2016-12" db="EMBL/GenBank/DDBJ databases">
        <title>Bacillus phylogenomics.</title>
        <authorList>
            <person name="Dunlap C."/>
        </authorList>
    </citation>
    <scope>NUCLEOTIDE SEQUENCE [LARGE SCALE GENOMIC DNA]</scope>
    <source>
        <strain evidence="5 6">NRRL B-41327</strain>
    </source>
</reference>
<keyword evidence="4" id="KW-0804">Transcription</keyword>
<evidence type="ECO:0000256" key="1">
    <source>
        <dbReference type="ARBA" id="ARBA00011046"/>
    </source>
</evidence>
<protein>
    <submittedName>
        <fullName evidence="5">BlaI/MecI/CopY family transcriptional regulator</fullName>
    </submittedName>
</protein>
<evidence type="ECO:0000256" key="3">
    <source>
        <dbReference type="ARBA" id="ARBA00023125"/>
    </source>
</evidence>
<organism evidence="5 6">
    <name type="scientific">Bacillus haynesii</name>
    <dbReference type="NCBI Taxonomy" id="1925021"/>
    <lineage>
        <taxon>Bacteria</taxon>
        <taxon>Bacillati</taxon>
        <taxon>Bacillota</taxon>
        <taxon>Bacilli</taxon>
        <taxon>Bacillales</taxon>
        <taxon>Bacillaceae</taxon>
        <taxon>Bacillus</taxon>
    </lineage>
</organism>
<name>A0ABX3I0Z7_9BACI</name>
<evidence type="ECO:0000313" key="6">
    <source>
        <dbReference type="Proteomes" id="UP000187046"/>
    </source>
</evidence>